<organism evidence="1">
    <name type="scientific">Bacillus thuringiensis subsp. israelensis</name>
    <dbReference type="NCBI Taxonomy" id="1430"/>
    <lineage>
        <taxon>Bacteria</taxon>
        <taxon>Bacillati</taxon>
        <taxon>Bacillota</taxon>
        <taxon>Bacilli</taxon>
        <taxon>Bacillales</taxon>
        <taxon>Bacillaceae</taxon>
        <taxon>Bacillus</taxon>
        <taxon>Bacillus cereus group</taxon>
    </lineage>
</organism>
<dbReference type="PANTHER" id="PTHR30255:SF2">
    <property type="entry name" value="SINGLE-STRANDED-DNA-SPECIFIC EXONUCLEASE RECJ"/>
    <property type="match status" value="1"/>
</dbReference>
<keyword evidence="1" id="KW-0378">Hydrolase</keyword>
<dbReference type="GO" id="GO:0004527">
    <property type="term" value="F:exonuclease activity"/>
    <property type="evidence" value="ECO:0007669"/>
    <property type="project" value="UniProtKB-KW"/>
</dbReference>
<name>A0A160LIG4_BACTI</name>
<keyword evidence="1" id="KW-0614">Plasmid</keyword>
<dbReference type="InterPro" id="IPR051673">
    <property type="entry name" value="SSDNA_exonuclease_RecJ"/>
</dbReference>
<dbReference type="PANTHER" id="PTHR30255">
    <property type="entry name" value="SINGLE-STRANDED-DNA-SPECIFIC EXONUCLEASE RECJ"/>
    <property type="match status" value="1"/>
</dbReference>
<sequence length="494" mass="57254">MVQGVSIVAGMLDRHWHKPFTDYYDPDPDGVFAGEASSEFLDLYGKKHKVYINPNRAHGILIDAKDYKDQVILNVDSGVSWERLKELVDGGVTVISLDHHEIEGRPDLENNNFKYLSDEEKSLVEQGLLYYYNEETGAEGVVLNNQYEFEDPDYRFMSGCGVALDVFNQLNPNYQTDEHIAWHGITLLSDSREIENELAYNILVTTYETNIAETRLLSHLTDAIGFNTYEIGEPTLDRAYIDFYLTPFINAMLRLNMGYEAIRWFKGETLLYTDVKEQQKLILEELKSRTTMIELQNLLLVNVYKLESDYFEASNFIGLLANRLLVKGKTVVITCSYNNQFERGSVRGYYNTIDYQAIFKEYGFIALGHKGAFGLKNFSLDQEVWFSMDKRVGVENEKSESTYQIHTVRNLAKARELLKDLAYTNQFLRPMYKHYIRYTGLKFFTVDFRDPYQEYKVDGLQVKCFDKEVNVRNGFILPSMSKGFVSLYLERIVV</sequence>
<keyword evidence="1" id="KW-0540">Nuclease</keyword>
<dbReference type="EMBL" id="CP013277">
    <property type="protein sequence ID" value="AND28266.1"/>
    <property type="molecule type" value="Genomic_DNA"/>
</dbReference>
<accession>A0A160LIG4</accession>
<dbReference type="InterPro" id="IPR038763">
    <property type="entry name" value="DHH_sf"/>
</dbReference>
<geneLocation type="plasmid" evidence="1">
    <name>pAM65-52-2-350K</name>
</geneLocation>
<keyword evidence="1" id="KW-0269">Exonuclease</keyword>
<dbReference type="RefSeq" id="WP_000249823.1">
    <property type="nucleotide sequence ID" value="NZ_CP013277.1"/>
</dbReference>
<dbReference type="Gene3D" id="3.90.1640.30">
    <property type="match status" value="1"/>
</dbReference>
<reference evidence="1" key="1">
    <citation type="journal article" date="2017" name="Res. Microbiol.">
        <title>Comparative genomics of extrachromosomal elements in Bacillus thuringiensis subsp. israelensis.</title>
        <authorList>
            <person name="Bolotin A."/>
            <person name="Gillis A."/>
            <person name="Sanchis V."/>
            <person name="Nielsen-LeRoux C."/>
            <person name="Mahillon J."/>
            <person name="Lereclus D."/>
            <person name="Sorokin A."/>
        </authorList>
    </citation>
    <scope>NUCLEOTIDE SEQUENCE</scope>
    <source>
        <strain evidence="1">AM65-52</strain>
        <plasmid evidence="1">pAM65-52-2-350K</plasmid>
    </source>
</reference>
<evidence type="ECO:0000313" key="1">
    <source>
        <dbReference type="EMBL" id="AND28266.1"/>
    </source>
</evidence>
<dbReference type="SUPFAM" id="SSF64182">
    <property type="entry name" value="DHH phosphoesterases"/>
    <property type="match status" value="1"/>
</dbReference>
<dbReference type="AlphaFoldDB" id="A0A160LIG4"/>
<gene>
    <name evidence="1" type="ORF">ATN07_31715</name>
</gene>
<proteinExistence type="predicted"/>
<protein>
    <submittedName>
        <fullName evidence="1">Single-stranded DNA exonuclease RecJ</fullName>
    </submittedName>
</protein>